<dbReference type="Gene3D" id="3.30.450.40">
    <property type="match status" value="1"/>
</dbReference>
<dbReference type="Proteomes" id="UP000052982">
    <property type="component" value="Unassembled WGS sequence"/>
</dbReference>
<evidence type="ECO:0000259" key="4">
    <source>
        <dbReference type="PROSITE" id="PS51078"/>
    </source>
</evidence>
<dbReference type="STRING" id="1943.AQJ64_04245"/>
<evidence type="ECO:0000256" key="2">
    <source>
        <dbReference type="ARBA" id="ARBA00023125"/>
    </source>
</evidence>
<dbReference type="EMBL" id="LMWW01000006">
    <property type="protein sequence ID" value="KUN88152.1"/>
    <property type="molecule type" value="Genomic_DNA"/>
</dbReference>
<keyword evidence="6" id="KW-1185">Reference proteome</keyword>
<protein>
    <submittedName>
        <fullName evidence="5">IclR family transcriptional regulator</fullName>
    </submittedName>
</protein>
<accession>A0A101T9F1</accession>
<dbReference type="SUPFAM" id="SSF55781">
    <property type="entry name" value="GAF domain-like"/>
    <property type="match status" value="1"/>
</dbReference>
<feature type="domain" description="IclR-ED" evidence="4">
    <location>
        <begin position="71"/>
        <end position="250"/>
    </location>
</feature>
<dbReference type="Gene3D" id="1.10.10.10">
    <property type="entry name" value="Winged helix-like DNA-binding domain superfamily/Winged helix DNA-binding domain"/>
    <property type="match status" value="1"/>
</dbReference>
<reference evidence="5 6" key="1">
    <citation type="submission" date="2015-10" db="EMBL/GenBank/DDBJ databases">
        <title>Draft genome sequence of Streptomyces griseoruber DSM 40281, type strain for the species Streptomyces griseoruber.</title>
        <authorList>
            <person name="Ruckert C."/>
            <person name="Winkler A."/>
            <person name="Kalinowski J."/>
            <person name="Kampfer P."/>
            <person name="Glaeser S."/>
        </authorList>
    </citation>
    <scope>NUCLEOTIDE SEQUENCE [LARGE SCALE GENOMIC DNA]</scope>
    <source>
        <strain evidence="5 6">DSM 40281</strain>
    </source>
</reference>
<dbReference type="InterPro" id="IPR029016">
    <property type="entry name" value="GAF-like_dom_sf"/>
</dbReference>
<dbReference type="GO" id="GO:0003677">
    <property type="term" value="F:DNA binding"/>
    <property type="evidence" value="ECO:0007669"/>
    <property type="project" value="UniProtKB-KW"/>
</dbReference>
<organism evidence="5 6">
    <name type="scientific">Streptomyces griseoruber</name>
    <dbReference type="NCBI Taxonomy" id="1943"/>
    <lineage>
        <taxon>Bacteria</taxon>
        <taxon>Bacillati</taxon>
        <taxon>Actinomycetota</taxon>
        <taxon>Actinomycetes</taxon>
        <taxon>Kitasatosporales</taxon>
        <taxon>Streptomycetaceae</taxon>
        <taxon>Streptomyces</taxon>
    </lineage>
</organism>
<sequence>MPRTSQPGRSVSSRLLDVLFAFRPGHSRLTLADLTRETGLPHATVRRLALELVGAGALKRAPDGAFNVGIRLWQLGTLAPPSVPLRTAALPFMDDLHTALRQHVQLAVLEGTEAVLVERLPAGNAVDDMSRLGGRLPLHCSGVGKVLLAHAGPELMEQVVAQGLTAYTEHTVTDPARLLEQLDECRETGVAVVLQETTPGADSVATRVLDDEGKVVAALSVVVSAGSVDLRTLRPAVVASGLAVSRRLGWHPSAGVEEAQSDRSR</sequence>
<dbReference type="SMART" id="SM00346">
    <property type="entry name" value="HTH_ICLR"/>
    <property type="match status" value="1"/>
</dbReference>
<dbReference type="PANTHER" id="PTHR30136:SF24">
    <property type="entry name" value="HTH-TYPE TRANSCRIPTIONAL REPRESSOR ALLR"/>
    <property type="match status" value="1"/>
</dbReference>
<dbReference type="InterPro" id="IPR036390">
    <property type="entry name" value="WH_DNA-bd_sf"/>
</dbReference>
<dbReference type="InterPro" id="IPR014757">
    <property type="entry name" value="Tscrpt_reg_IclR_C"/>
</dbReference>
<evidence type="ECO:0000313" key="6">
    <source>
        <dbReference type="Proteomes" id="UP000052982"/>
    </source>
</evidence>
<dbReference type="RefSeq" id="WP_055631485.1">
    <property type="nucleotide sequence ID" value="NZ_KQ948763.1"/>
</dbReference>
<dbReference type="AlphaFoldDB" id="A0A101T9F1"/>
<name>A0A101T9F1_9ACTN</name>
<keyword evidence="2" id="KW-0238">DNA-binding</keyword>
<evidence type="ECO:0000256" key="3">
    <source>
        <dbReference type="ARBA" id="ARBA00023163"/>
    </source>
</evidence>
<dbReference type="InterPro" id="IPR005471">
    <property type="entry name" value="Tscrpt_reg_IclR_N"/>
</dbReference>
<dbReference type="GO" id="GO:0003700">
    <property type="term" value="F:DNA-binding transcription factor activity"/>
    <property type="evidence" value="ECO:0007669"/>
    <property type="project" value="TreeGrafter"/>
</dbReference>
<dbReference type="Pfam" id="PF01614">
    <property type="entry name" value="IclR_C"/>
    <property type="match status" value="1"/>
</dbReference>
<keyword evidence="1" id="KW-0805">Transcription regulation</keyword>
<gene>
    <name evidence="5" type="ORF">AQJ64_04245</name>
</gene>
<evidence type="ECO:0000313" key="5">
    <source>
        <dbReference type="EMBL" id="KUN88152.1"/>
    </source>
</evidence>
<dbReference type="InterPro" id="IPR036388">
    <property type="entry name" value="WH-like_DNA-bd_sf"/>
</dbReference>
<dbReference type="Pfam" id="PF09339">
    <property type="entry name" value="HTH_IclR"/>
    <property type="match status" value="1"/>
</dbReference>
<comment type="caution">
    <text evidence="5">The sequence shown here is derived from an EMBL/GenBank/DDBJ whole genome shotgun (WGS) entry which is preliminary data.</text>
</comment>
<dbReference type="PANTHER" id="PTHR30136">
    <property type="entry name" value="HELIX-TURN-HELIX TRANSCRIPTIONAL REGULATOR, ICLR FAMILY"/>
    <property type="match status" value="1"/>
</dbReference>
<dbReference type="GO" id="GO:0045892">
    <property type="term" value="P:negative regulation of DNA-templated transcription"/>
    <property type="evidence" value="ECO:0007669"/>
    <property type="project" value="TreeGrafter"/>
</dbReference>
<dbReference type="SUPFAM" id="SSF46785">
    <property type="entry name" value="Winged helix' DNA-binding domain"/>
    <property type="match status" value="1"/>
</dbReference>
<dbReference type="InterPro" id="IPR050707">
    <property type="entry name" value="HTH_MetabolicPath_Reg"/>
</dbReference>
<keyword evidence="3" id="KW-0804">Transcription</keyword>
<proteinExistence type="predicted"/>
<evidence type="ECO:0000256" key="1">
    <source>
        <dbReference type="ARBA" id="ARBA00023015"/>
    </source>
</evidence>
<dbReference type="PROSITE" id="PS51078">
    <property type="entry name" value="ICLR_ED"/>
    <property type="match status" value="1"/>
</dbReference>